<dbReference type="InterPro" id="IPR022198">
    <property type="entry name" value="DUF3723"/>
</dbReference>
<feature type="region of interest" description="Disordered" evidence="1">
    <location>
        <begin position="607"/>
        <end position="632"/>
    </location>
</feature>
<dbReference type="Proteomes" id="UP001152607">
    <property type="component" value="Unassembled WGS sequence"/>
</dbReference>
<proteinExistence type="predicted"/>
<keyword evidence="3" id="KW-1185">Reference proteome</keyword>
<reference evidence="2" key="1">
    <citation type="submission" date="2023-01" db="EMBL/GenBank/DDBJ databases">
        <authorList>
            <person name="Van Ghelder C."/>
            <person name="Rancurel C."/>
        </authorList>
    </citation>
    <scope>NUCLEOTIDE SEQUENCE</scope>
    <source>
        <strain evidence="2">CNCM I-4278</strain>
    </source>
</reference>
<evidence type="ECO:0000313" key="3">
    <source>
        <dbReference type="Proteomes" id="UP001152607"/>
    </source>
</evidence>
<dbReference type="EMBL" id="CAOQHR010000007">
    <property type="protein sequence ID" value="CAI6337035.1"/>
    <property type="molecule type" value="Genomic_DNA"/>
</dbReference>
<protein>
    <submittedName>
        <fullName evidence="2">Uncharacterized protein</fullName>
    </submittedName>
</protein>
<accession>A0A9W4UJC7</accession>
<comment type="caution">
    <text evidence="2">The sequence shown here is derived from an EMBL/GenBank/DDBJ whole genome shotgun (WGS) entry which is preliminary data.</text>
</comment>
<evidence type="ECO:0000313" key="2">
    <source>
        <dbReference type="EMBL" id="CAI6337035.1"/>
    </source>
</evidence>
<organism evidence="2 3">
    <name type="scientific">Periconia digitata</name>
    <dbReference type="NCBI Taxonomy" id="1303443"/>
    <lineage>
        <taxon>Eukaryota</taxon>
        <taxon>Fungi</taxon>
        <taxon>Dikarya</taxon>
        <taxon>Ascomycota</taxon>
        <taxon>Pezizomycotina</taxon>
        <taxon>Dothideomycetes</taxon>
        <taxon>Pleosporomycetidae</taxon>
        <taxon>Pleosporales</taxon>
        <taxon>Massarineae</taxon>
        <taxon>Periconiaceae</taxon>
        <taxon>Periconia</taxon>
    </lineage>
</organism>
<gene>
    <name evidence="2" type="ORF">PDIGIT_LOCUS10142</name>
</gene>
<sequence length="862" mass="98304">MRIYDLLHPQVSQPTSGMDYNDEIPNPFDDEQSRGYTDEKLAKIQANYYCGLARVHLRSLDFSHNLTQQKHREISKKNVDRLRNIFSRNGCLRLQEENFINATVDAESLGDAMANAKITQASLLQLRAGSDLPLLSFRHLQCLSGAHRIEAAKEFLDGNDQWWVVRLFSNNTPQPILSRVIELYSNEQKPSDGDIFRKIRLYHRERDTTSENLWWSYLDHSKPKDLSQLLNKESMASAFDSLIEIPGLWAGVRLGTLQRLLALKCDEEMIRYLKHIKWVWDAILSCGNTKLDGSVVNALTVEKLELLCPKYSQSDKKTILQLMEENVLFPSVRDAEVRRKLFMNICSSPVLIPSLRTFFETLKYLEPICEAMKQLIGKKTRGTIRQNLADSFRLPERMIVQSMENCYMELKVVPPKAIAGQLAYIQLWAFCARHFNTLTPSTPRKESNRSKPSIQGPNPVLCQRLAKFAFDLGFRTSAVERLMDDDSAQQLARGYLEKANPLCVDFTAEHIQAIVNIAQAQSQTSEVSETIDVELDVYRRCGRPYELDLADDKRDLFYTKIYSASSAERINLLFVRQDMFKSLFGEFQISESDLQPTTGPTLHLQSAIESRRPEQGAITRKRPRMDEHQSDTAVIKDLEKQLITLRNKLAASNKQCTMLHREKRGMRERLEAMERAQAGLASGVCAEGTPPEQTVEVQALNDTSRNNDEIEMADVNGSEDASTSTNVPAANLSSAVGMANEWLPLAQEKAISDGRVLQRYNENRQSRLDYEIFVVTKVEAEIIWGFSRLIKRDTPIEDLQSWINYCNQTTGGNDCLYMTKEAKWLPASSTAESILRVLEEEGTCFMGWRKNLELCVAIFDML</sequence>
<evidence type="ECO:0000256" key="1">
    <source>
        <dbReference type="SAM" id="MobiDB-lite"/>
    </source>
</evidence>
<dbReference type="OrthoDB" id="4227485at2759"/>
<name>A0A9W4UJC7_9PLEO</name>
<dbReference type="AlphaFoldDB" id="A0A9W4UJC7"/>
<dbReference type="Pfam" id="PF12520">
    <property type="entry name" value="DUF3723"/>
    <property type="match status" value="1"/>
</dbReference>